<feature type="domain" description="PNPLA" evidence="5">
    <location>
        <begin position="28"/>
        <end position="196"/>
    </location>
</feature>
<protein>
    <submittedName>
        <fullName evidence="6">Patatin family protein</fullName>
    </submittedName>
</protein>
<dbReference type="PANTHER" id="PTHR14226:SF25">
    <property type="entry name" value="PHOSPHOESTERASE"/>
    <property type="match status" value="1"/>
</dbReference>
<evidence type="ECO:0000259" key="5">
    <source>
        <dbReference type="PROSITE" id="PS51635"/>
    </source>
</evidence>
<dbReference type="GO" id="GO:0016787">
    <property type="term" value="F:hydrolase activity"/>
    <property type="evidence" value="ECO:0007669"/>
    <property type="project" value="UniProtKB-UniRule"/>
</dbReference>
<dbReference type="InterPro" id="IPR045943">
    <property type="entry name" value="DUF6363"/>
</dbReference>
<dbReference type="Pfam" id="PF01734">
    <property type="entry name" value="Patatin"/>
    <property type="match status" value="1"/>
</dbReference>
<name>A0A2T3JIM1_9GAMM</name>
<dbReference type="OrthoDB" id="9802424at2"/>
<dbReference type="Pfam" id="PF19890">
    <property type="entry name" value="DUF6363"/>
    <property type="match status" value="1"/>
</dbReference>
<evidence type="ECO:0000256" key="3">
    <source>
        <dbReference type="ARBA" id="ARBA00023098"/>
    </source>
</evidence>
<gene>
    <name evidence="6" type="ORF">C9J12_09935</name>
</gene>
<dbReference type="InterPro" id="IPR050301">
    <property type="entry name" value="NTE"/>
</dbReference>
<evidence type="ECO:0000256" key="2">
    <source>
        <dbReference type="ARBA" id="ARBA00022963"/>
    </source>
</evidence>
<comment type="caution">
    <text evidence="6">The sequence shown here is derived from an EMBL/GenBank/DDBJ whole genome shotgun (WGS) entry which is preliminary data.</text>
</comment>
<accession>A0A2T3JIM1</accession>
<dbReference type="CDD" id="cd07208">
    <property type="entry name" value="Pat_hypo_Ecoli_yjju_like"/>
    <property type="match status" value="1"/>
</dbReference>
<feature type="short sequence motif" description="GXGXXG" evidence="4">
    <location>
        <begin position="32"/>
        <end position="37"/>
    </location>
</feature>
<feature type="active site" description="Nucleophile" evidence="4">
    <location>
        <position position="62"/>
    </location>
</feature>
<evidence type="ECO:0000313" key="7">
    <source>
        <dbReference type="Proteomes" id="UP000240987"/>
    </source>
</evidence>
<keyword evidence="1 4" id="KW-0378">Hydrolase</keyword>
<sequence>MPGKHISCAIKNYESLSFLCPDVTKVALVTEGGGQRGIFTAGVLDAFLEADFNPFSLMVGTSAGSLNLASFICGQAKHAYRVITEATTDHDFFDIYRFLAGKEGLNLDWLLEQTQTRLPLDWQQGHENMRSCTVLASASHADNHHAAFFDLDNDDWHVALKASCAIPILRRQPILNKQQYWVDGGVGAPIPAQEAYERGFRHIVVIRTVPITAHFDHCWMSIIKKALGKTKAAQVIALLLEHEENYRQTQAFLNNPPEDVTIYEIHPTKELHSKLIGSTSDSLDHDYQLGHRSGRYFMATVGRNFGVNHKPENNKEKICA</sequence>
<reference evidence="6 7" key="1">
    <citation type="submission" date="2018-01" db="EMBL/GenBank/DDBJ databases">
        <title>Whole genome sequencing of Histamine producing bacteria.</title>
        <authorList>
            <person name="Butler K."/>
        </authorList>
    </citation>
    <scope>NUCLEOTIDE SEQUENCE [LARGE SCALE GENOMIC DNA]</scope>
    <source>
        <strain evidence="6 7">JCM 12947</strain>
    </source>
</reference>
<dbReference type="InterPro" id="IPR002641">
    <property type="entry name" value="PNPLA_dom"/>
</dbReference>
<dbReference type="PROSITE" id="PS51635">
    <property type="entry name" value="PNPLA"/>
    <property type="match status" value="1"/>
</dbReference>
<feature type="active site" description="Proton acceptor" evidence="4">
    <location>
        <position position="183"/>
    </location>
</feature>
<feature type="short sequence motif" description="GXSXG" evidence="4">
    <location>
        <begin position="60"/>
        <end position="64"/>
    </location>
</feature>
<keyword evidence="2 4" id="KW-0442">Lipid degradation</keyword>
<evidence type="ECO:0000256" key="4">
    <source>
        <dbReference type="PROSITE-ProRule" id="PRU01161"/>
    </source>
</evidence>
<evidence type="ECO:0000313" key="6">
    <source>
        <dbReference type="EMBL" id="PSU48818.1"/>
    </source>
</evidence>
<dbReference type="InterPro" id="IPR016035">
    <property type="entry name" value="Acyl_Trfase/lysoPLipase"/>
</dbReference>
<proteinExistence type="predicted"/>
<keyword evidence="3 4" id="KW-0443">Lipid metabolism</keyword>
<feature type="short sequence motif" description="DGA/G" evidence="4">
    <location>
        <begin position="183"/>
        <end position="185"/>
    </location>
</feature>
<dbReference type="Gene3D" id="3.40.1090.10">
    <property type="entry name" value="Cytosolic phospholipase A2 catalytic domain"/>
    <property type="match status" value="2"/>
</dbReference>
<dbReference type="GO" id="GO:0016042">
    <property type="term" value="P:lipid catabolic process"/>
    <property type="evidence" value="ECO:0007669"/>
    <property type="project" value="UniProtKB-UniRule"/>
</dbReference>
<dbReference type="AlphaFoldDB" id="A0A2T3JIM1"/>
<dbReference type="RefSeq" id="WP_107242568.1">
    <property type="nucleotide sequence ID" value="NZ_JAKJUA010000007.1"/>
</dbReference>
<dbReference type="InterPro" id="IPR037483">
    <property type="entry name" value="YjjU-like"/>
</dbReference>
<organism evidence="6 7">
    <name type="scientific">Photobacterium frigidiphilum</name>
    <dbReference type="NCBI Taxonomy" id="264736"/>
    <lineage>
        <taxon>Bacteria</taxon>
        <taxon>Pseudomonadati</taxon>
        <taxon>Pseudomonadota</taxon>
        <taxon>Gammaproteobacteria</taxon>
        <taxon>Vibrionales</taxon>
        <taxon>Vibrionaceae</taxon>
        <taxon>Photobacterium</taxon>
    </lineage>
</organism>
<dbReference type="Proteomes" id="UP000240987">
    <property type="component" value="Unassembled WGS sequence"/>
</dbReference>
<dbReference type="EMBL" id="PYMJ01000008">
    <property type="protein sequence ID" value="PSU48818.1"/>
    <property type="molecule type" value="Genomic_DNA"/>
</dbReference>
<keyword evidence="7" id="KW-1185">Reference proteome</keyword>
<dbReference type="SUPFAM" id="SSF52151">
    <property type="entry name" value="FabD/lysophospholipase-like"/>
    <property type="match status" value="1"/>
</dbReference>
<dbReference type="PANTHER" id="PTHR14226">
    <property type="entry name" value="NEUROPATHY TARGET ESTERASE/SWISS CHEESE D.MELANOGASTER"/>
    <property type="match status" value="1"/>
</dbReference>
<evidence type="ECO:0000256" key="1">
    <source>
        <dbReference type="ARBA" id="ARBA00022801"/>
    </source>
</evidence>